<dbReference type="EC" id="1.-.-.-" evidence="3"/>
<dbReference type="EMBL" id="JBHSCX010000005">
    <property type="protein sequence ID" value="MFC4362217.1"/>
    <property type="molecule type" value="Genomic_DNA"/>
</dbReference>
<dbReference type="InterPro" id="IPR036291">
    <property type="entry name" value="NAD(P)-bd_dom_sf"/>
</dbReference>
<dbReference type="PANTHER" id="PTHR44196">
    <property type="entry name" value="DEHYDROGENASE/REDUCTASE SDR FAMILY MEMBER 7B"/>
    <property type="match status" value="1"/>
</dbReference>
<comment type="caution">
    <text evidence="3">The sequence shown here is derived from an EMBL/GenBank/DDBJ whole genome shotgun (WGS) entry which is preliminary data.</text>
</comment>
<keyword evidence="4" id="KW-1185">Reference proteome</keyword>
<dbReference type="RefSeq" id="WP_290265564.1">
    <property type="nucleotide sequence ID" value="NZ_JAUFQG010000006.1"/>
</dbReference>
<dbReference type="Gene3D" id="3.40.50.720">
    <property type="entry name" value="NAD(P)-binding Rossmann-like Domain"/>
    <property type="match status" value="1"/>
</dbReference>
<comment type="similarity">
    <text evidence="1">Belongs to the short-chain dehydrogenases/reductases (SDR) family.</text>
</comment>
<dbReference type="InterPro" id="IPR002347">
    <property type="entry name" value="SDR_fam"/>
</dbReference>
<gene>
    <name evidence="3" type="ORF">ACFOX3_07885</name>
</gene>
<evidence type="ECO:0000256" key="1">
    <source>
        <dbReference type="ARBA" id="ARBA00006484"/>
    </source>
</evidence>
<dbReference type="SUPFAM" id="SSF51735">
    <property type="entry name" value="NAD(P)-binding Rossmann-fold domains"/>
    <property type="match status" value="1"/>
</dbReference>
<name>A0ABV8V5N8_9GAMM</name>
<dbReference type="PROSITE" id="PS00061">
    <property type="entry name" value="ADH_SHORT"/>
    <property type="match status" value="1"/>
</dbReference>
<keyword evidence="2 3" id="KW-0560">Oxidoreductase</keyword>
<protein>
    <submittedName>
        <fullName evidence="3">SDR family NAD(P)-dependent oxidoreductase</fullName>
        <ecNumber evidence="3">1.-.-.-</ecNumber>
    </submittedName>
</protein>
<reference evidence="4" key="1">
    <citation type="journal article" date="2019" name="Int. J. Syst. Evol. Microbiol.">
        <title>The Global Catalogue of Microorganisms (GCM) 10K type strain sequencing project: providing services to taxonomists for standard genome sequencing and annotation.</title>
        <authorList>
            <consortium name="The Broad Institute Genomics Platform"/>
            <consortium name="The Broad Institute Genome Sequencing Center for Infectious Disease"/>
            <person name="Wu L."/>
            <person name="Ma J."/>
        </authorList>
    </citation>
    <scope>NUCLEOTIDE SEQUENCE [LARGE SCALE GENOMIC DNA]</scope>
    <source>
        <strain evidence="4">CECT 8570</strain>
    </source>
</reference>
<accession>A0ABV8V5N8</accession>
<dbReference type="InterPro" id="IPR020904">
    <property type="entry name" value="Sc_DH/Rdtase_CS"/>
</dbReference>
<proteinExistence type="inferred from homology"/>
<dbReference type="GO" id="GO:0016491">
    <property type="term" value="F:oxidoreductase activity"/>
    <property type="evidence" value="ECO:0007669"/>
    <property type="project" value="UniProtKB-KW"/>
</dbReference>
<dbReference type="PRINTS" id="PR00081">
    <property type="entry name" value="GDHRDH"/>
</dbReference>
<evidence type="ECO:0000313" key="4">
    <source>
        <dbReference type="Proteomes" id="UP001595840"/>
    </source>
</evidence>
<dbReference type="Pfam" id="PF00106">
    <property type="entry name" value="adh_short"/>
    <property type="match status" value="1"/>
</dbReference>
<organism evidence="3 4">
    <name type="scientific">Simiduia curdlanivorans</name>
    <dbReference type="NCBI Taxonomy" id="1492769"/>
    <lineage>
        <taxon>Bacteria</taxon>
        <taxon>Pseudomonadati</taxon>
        <taxon>Pseudomonadota</taxon>
        <taxon>Gammaproteobacteria</taxon>
        <taxon>Cellvibrionales</taxon>
        <taxon>Cellvibrionaceae</taxon>
        <taxon>Simiduia</taxon>
    </lineage>
</organism>
<evidence type="ECO:0000256" key="2">
    <source>
        <dbReference type="ARBA" id="ARBA00023002"/>
    </source>
</evidence>
<dbReference type="PANTHER" id="PTHR44196:SF1">
    <property type="entry name" value="DEHYDROGENASE_REDUCTASE SDR FAMILY MEMBER 7B"/>
    <property type="match status" value="1"/>
</dbReference>
<dbReference type="Proteomes" id="UP001595840">
    <property type="component" value="Unassembled WGS sequence"/>
</dbReference>
<sequence>MITGKIIWLTGASSGIGRDLLVKLLRAGNQVIASARSADAFTEIKAEFPHLLTPLTCDVGSSESMATAKAKLQSITDSLDMVILNAGCCEYVDLPAFEPQLFERVFATNFQGVVNCLAIALPLLRANSRSKAQANVQSRAQVVAVSSLSTVLPFPRAEAYGASKAALDYFIATLRLDLKAFNVDVTLVQPGFVATPLTEKNDFPMPGLISSERAADEIIWASEKRKKLHRFPRRLAWPLLLLRSLGPVWERWVAPALIRKPPTLY</sequence>
<evidence type="ECO:0000313" key="3">
    <source>
        <dbReference type="EMBL" id="MFC4362217.1"/>
    </source>
</evidence>